<feature type="transmembrane region" description="Helical" evidence="6">
    <location>
        <begin position="6"/>
        <end position="27"/>
    </location>
</feature>
<dbReference type="GO" id="GO:0016020">
    <property type="term" value="C:membrane"/>
    <property type="evidence" value="ECO:0007669"/>
    <property type="project" value="UniProtKB-SubCell"/>
</dbReference>
<feature type="transmembrane region" description="Helical" evidence="6">
    <location>
        <begin position="254"/>
        <end position="272"/>
    </location>
</feature>
<dbReference type="InterPro" id="IPR037185">
    <property type="entry name" value="EmrE-like"/>
</dbReference>
<gene>
    <name evidence="8" type="ORF">CEE37_14865</name>
</gene>
<sequence>MTTSIPYLGESIALLTAFVWAFAVILFKKSGEAVHPIGLNLFKNLLAAVLILPTMWFWGETFLPDVSATDYWLLIFSGAIGIGVSDTLFFMCLNRLGAGLTAIVDCFYSPSIIGLSIIWLGERLTTLQVIGVLLIISAVLTATQRKGRGNISRKDLVLGVIFGILAMITIATSIVSIKPLLERSSLLWVSEVRLMSGAAVLIIALLFHPQRKKIVGSVLSVKSWKYTLSGSFIGAYLSLILWLAGMKYTQASEAAALNQTSSIFVFILAAIFLKEPINLQRSAGIILAVVGTFIVLFG</sequence>
<dbReference type="Gene3D" id="1.10.3730.20">
    <property type="match status" value="1"/>
</dbReference>
<evidence type="ECO:0000256" key="5">
    <source>
        <dbReference type="ARBA" id="ARBA00023136"/>
    </source>
</evidence>
<evidence type="ECO:0000256" key="3">
    <source>
        <dbReference type="ARBA" id="ARBA00022692"/>
    </source>
</evidence>
<feature type="domain" description="EamA" evidence="7">
    <location>
        <begin position="9"/>
        <end position="141"/>
    </location>
</feature>
<dbReference type="PANTHER" id="PTHR32322:SF2">
    <property type="entry name" value="EAMA DOMAIN-CONTAINING PROTEIN"/>
    <property type="match status" value="1"/>
</dbReference>
<evidence type="ECO:0000313" key="8">
    <source>
        <dbReference type="EMBL" id="TKJ36863.1"/>
    </source>
</evidence>
<accession>A0A532UPM0</accession>
<dbReference type="InterPro" id="IPR050638">
    <property type="entry name" value="AA-Vitamin_Transporters"/>
</dbReference>
<protein>
    <recommendedName>
        <fullName evidence="7">EamA domain-containing protein</fullName>
    </recommendedName>
</protein>
<feature type="transmembrane region" description="Helical" evidence="6">
    <location>
        <begin position="100"/>
        <end position="120"/>
    </location>
</feature>
<evidence type="ECO:0000256" key="1">
    <source>
        <dbReference type="ARBA" id="ARBA00004141"/>
    </source>
</evidence>
<keyword evidence="4 6" id="KW-1133">Transmembrane helix</keyword>
<feature type="domain" description="EamA" evidence="7">
    <location>
        <begin position="158"/>
        <end position="296"/>
    </location>
</feature>
<feature type="transmembrane region" description="Helical" evidence="6">
    <location>
        <begin position="187"/>
        <end position="207"/>
    </location>
</feature>
<comment type="similarity">
    <text evidence="2">Belongs to the EamA transporter family.</text>
</comment>
<dbReference type="InterPro" id="IPR000620">
    <property type="entry name" value="EamA_dom"/>
</dbReference>
<feature type="transmembrane region" description="Helical" evidence="6">
    <location>
        <begin position="39"/>
        <end position="59"/>
    </location>
</feature>
<feature type="transmembrane region" description="Helical" evidence="6">
    <location>
        <begin position="71"/>
        <end position="93"/>
    </location>
</feature>
<comment type="caution">
    <text evidence="8">The sequence shown here is derived from an EMBL/GenBank/DDBJ whole genome shotgun (WGS) entry which is preliminary data.</text>
</comment>
<dbReference type="PANTHER" id="PTHR32322">
    <property type="entry name" value="INNER MEMBRANE TRANSPORTER"/>
    <property type="match status" value="1"/>
</dbReference>
<feature type="transmembrane region" description="Helical" evidence="6">
    <location>
        <begin position="228"/>
        <end position="248"/>
    </location>
</feature>
<keyword evidence="3 6" id="KW-0812">Transmembrane</keyword>
<feature type="transmembrane region" description="Helical" evidence="6">
    <location>
        <begin position="279"/>
        <end position="297"/>
    </location>
</feature>
<keyword evidence="5 6" id="KW-0472">Membrane</keyword>
<evidence type="ECO:0000256" key="2">
    <source>
        <dbReference type="ARBA" id="ARBA00007362"/>
    </source>
</evidence>
<reference evidence="8 9" key="1">
    <citation type="submission" date="2017-06" db="EMBL/GenBank/DDBJ databases">
        <title>Novel microbial phyla capable of carbon fixation and sulfur reduction in deep-sea sediments.</title>
        <authorList>
            <person name="Huang J."/>
            <person name="Baker B."/>
            <person name="Wang Y."/>
        </authorList>
    </citation>
    <scope>NUCLEOTIDE SEQUENCE [LARGE SCALE GENOMIC DNA]</scope>
    <source>
        <strain evidence="8">B3_LCP</strain>
    </source>
</reference>
<dbReference type="Proteomes" id="UP000319619">
    <property type="component" value="Unassembled WGS sequence"/>
</dbReference>
<evidence type="ECO:0000313" key="9">
    <source>
        <dbReference type="Proteomes" id="UP000319619"/>
    </source>
</evidence>
<dbReference type="Pfam" id="PF00892">
    <property type="entry name" value="EamA"/>
    <property type="match status" value="2"/>
</dbReference>
<proteinExistence type="inferred from homology"/>
<dbReference type="EMBL" id="NJBN01000015">
    <property type="protein sequence ID" value="TKJ36863.1"/>
    <property type="molecule type" value="Genomic_DNA"/>
</dbReference>
<comment type="subcellular location">
    <subcellularLocation>
        <location evidence="1">Membrane</location>
        <topology evidence="1">Multi-pass membrane protein</topology>
    </subcellularLocation>
</comment>
<feature type="transmembrane region" description="Helical" evidence="6">
    <location>
        <begin position="126"/>
        <end position="144"/>
    </location>
</feature>
<name>A0A532UPM0_UNCL8</name>
<evidence type="ECO:0000256" key="4">
    <source>
        <dbReference type="ARBA" id="ARBA00022989"/>
    </source>
</evidence>
<evidence type="ECO:0000256" key="6">
    <source>
        <dbReference type="SAM" id="Phobius"/>
    </source>
</evidence>
<organism evidence="8 9">
    <name type="scientific">candidate division LCP-89 bacterium B3_LCP</name>
    <dbReference type="NCBI Taxonomy" id="2012998"/>
    <lineage>
        <taxon>Bacteria</taxon>
        <taxon>Pseudomonadati</taxon>
        <taxon>Bacteria division LCP-89</taxon>
    </lineage>
</organism>
<feature type="transmembrane region" description="Helical" evidence="6">
    <location>
        <begin position="156"/>
        <end position="175"/>
    </location>
</feature>
<dbReference type="SUPFAM" id="SSF103481">
    <property type="entry name" value="Multidrug resistance efflux transporter EmrE"/>
    <property type="match status" value="2"/>
</dbReference>
<dbReference type="AlphaFoldDB" id="A0A532UPM0"/>
<evidence type="ECO:0000259" key="7">
    <source>
        <dbReference type="Pfam" id="PF00892"/>
    </source>
</evidence>